<evidence type="ECO:0000259" key="2">
    <source>
        <dbReference type="Pfam" id="PF08450"/>
    </source>
</evidence>
<dbReference type="InterPro" id="IPR011042">
    <property type="entry name" value="6-blade_b-propeller_TolB-like"/>
</dbReference>
<accession>A0A8G2BFP5</accession>
<dbReference type="PANTHER" id="PTHR47572">
    <property type="entry name" value="LIPOPROTEIN-RELATED"/>
    <property type="match status" value="1"/>
</dbReference>
<dbReference type="Gene3D" id="2.120.10.30">
    <property type="entry name" value="TolB, C-terminal domain"/>
    <property type="match status" value="1"/>
</dbReference>
<dbReference type="OrthoDB" id="241638at2"/>
<dbReference type="RefSeq" id="WP_093148977.1">
    <property type="nucleotide sequence ID" value="NZ_FNBW01000003.1"/>
</dbReference>
<keyword evidence="4" id="KW-1185">Reference proteome</keyword>
<dbReference type="Pfam" id="PF08450">
    <property type="entry name" value="SGL"/>
    <property type="match status" value="1"/>
</dbReference>
<dbReference type="EMBL" id="FNBW01000003">
    <property type="protein sequence ID" value="SDF41681.1"/>
    <property type="molecule type" value="Genomic_DNA"/>
</dbReference>
<evidence type="ECO:0000256" key="1">
    <source>
        <dbReference type="ARBA" id="ARBA00022801"/>
    </source>
</evidence>
<dbReference type="AlphaFoldDB" id="A0A8G2BFP5"/>
<evidence type="ECO:0000313" key="4">
    <source>
        <dbReference type="Proteomes" id="UP000198615"/>
    </source>
</evidence>
<sequence>MDYVITPDAVSFFGRGLRRPECVACTEAGAIWVSHALPQGGGGVVRLDADGTPHPIVAGEGAPADFMPNGWSMAPDGSFLIASLGDSGGAWRLFPDGTCTPLLLQVDGYPVPPVNFVHLDEAGRVWISISTCRIPRDRAMHREVADGFVILMDAIDRPDTARIVADGLGYTNEVKVDPSGRWLYANETMARRLSRFELKGDGLGSRQTVVDYIDGVIPDGFEFDADGGVWCASVMSNRLVRVGPDGSQHVILEDCDPAEIAPAMARWRDGGFTRDDLMIGAKRPLRNIASITFGGPDLKTVYCGSLAGDGLVTFRSPVAGAVPPHWMF</sequence>
<evidence type="ECO:0000313" key="3">
    <source>
        <dbReference type="EMBL" id="SDF41681.1"/>
    </source>
</evidence>
<protein>
    <submittedName>
        <fullName evidence="3">Sugar lactone lactonase YvrE</fullName>
    </submittedName>
</protein>
<dbReference type="GO" id="GO:0016787">
    <property type="term" value="F:hydrolase activity"/>
    <property type="evidence" value="ECO:0007669"/>
    <property type="project" value="UniProtKB-KW"/>
</dbReference>
<keyword evidence="1" id="KW-0378">Hydrolase</keyword>
<reference evidence="3 4" key="1">
    <citation type="submission" date="2016-10" db="EMBL/GenBank/DDBJ databases">
        <authorList>
            <person name="Varghese N."/>
            <person name="Submissions S."/>
        </authorList>
    </citation>
    <scope>NUCLEOTIDE SEQUENCE [LARGE SCALE GENOMIC DNA]</scope>
    <source>
        <strain evidence="3 4">DSM 18839</strain>
    </source>
</reference>
<dbReference type="InterPro" id="IPR051262">
    <property type="entry name" value="SMP-30/CGR1_Lactonase"/>
</dbReference>
<organism evidence="3 4">
    <name type="scientific">Thalassobaculum litoreum DSM 18839</name>
    <dbReference type="NCBI Taxonomy" id="1123362"/>
    <lineage>
        <taxon>Bacteria</taxon>
        <taxon>Pseudomonadati</taxon>
        <taxon>Pseudomonadota</taxon>
        <taxon>Alphaproteobacteria</taxon>
        <taxon>Rhodospirillales</taxon>
        <taxon>Thalassobaculaceae</taxon>
        <taxon>Thalassobaculum</taxon>
    </lineage>
</organism>
<dbReference type="InterPro" id="IPR013658">
    <property type="entry name" value="SGL"/>
</dbReference>
<dbReference type="PANTHER" id="PTHR47572:SF4">
    <property type="entry name" value="LACTONASE DRP35"/>
    <property type="match status" value="1"/>
</dbReference>
<dbReference type="SUPFAM" id="SSF63829">
    <property type="entry name" value="Calcium-dependent phosphotriesterase"/>
    <property type="match status" value="1"/>
</dbReference>
<comment type="caution">
    <text evidence="3">The sequence shown here is derived from an EMBL/GenBank/DDBJ whole genome shotgun (WGS) entry which is preliminary data.</text>
</comment>
<dbReference type="Proteomes" id="UP000198615">
    <property type="component" value="Unassembled WGS sequence"/>
</dbReference>
<proteinExistence type="predicted"/>
<name>A0A8G2BFP5_9PROT</name>
<feature type="domain" description="SMP-30/Gluconolactonase/LRE-like region" evidence="2">
    <location>
        <begin position="75"/>
        <end position="248"/>
    </location>
</feature>
<gene>
    <name evidence="3" type="ORF">SAMN05660686_01251</name>
</gene>